<proteinExistence type="inferred from homology"/>
<dbReference type="InterPro" id="IPR051605">
    <property type="entry name" value="CstA"/>
</dbReference>
<accession>A0A9D9IEA2</accession>
<name>A0A9D9IEA2_9SPIO</name>
<feature type="transmembrane region" description="Helical" evidence="7">
    <location>
        <begin position="460"/>
        <end position="480"/>
    </location>
</feature>
<evidence type="ECO:0000256" key="1">
    <source>
        <dbReference type="ARBA" id="ARBA00004651"/>
    </source>
</evidence>
<organism evidence="9 10">
    <name type="scientific">Candidatus Ornithospirochaeta stercoravium</name>
    <dbReference type="NCBI Taxonomy" id="2840897"/>
    <lineage>
        <taxon>Bacteria</taxon>
        <taxon>Pseudomonadati</taxon>
        <taxon>Spirochaetota</taxon>
        <taxon>Spirochaetia</taxon>
        <taxon>Spirochaetales</taxon>
        <taxon>Spirochaetaceae</taxon>
        <taxon>Spirochaetaceae incertae sedis</taxon>
        <taxon>Candidatus Ornithospirochaeta</taxon>
    </lineage>
</organism>
<feature type="transmembrane region" description="Helical" evidence="7">
    <location>
        <begin position="226"/>
        <end position="245"/>
    </location>
</feature>
<protein>
    <submittedName>
        <fullName evidence="9">Carbon starvation protein A</fullName>
    </submittedName>
</protein>
<evidence type="ECO:0000256" key="3">
    <source>
        <dbReference type="ARBA" id="ARBA00022475"/>
    </source>
</evidence>
<dbReference type="GO" id="GO:0009267">
    <property type="term" value="P:cellular response to starvation"/>
    <property type="evidence" value="ECO:0007669"/>
    <property type="project" value="InterPro"/>
</dbReference>
<evidence type="ECO:0000256" key="6">
    <source>
        <dbReference type="ARBA" id="ARBA00023136"/>
    </source>
</evidence>
<evidence type="ECO:0000313" key="10">
    <source>
        <dbReference type="Proteomes" id="UP000810292"/>
    </source>
</evidence>
<dbReference type="PANTHER" id="PTHR30252">
    <property type="entry name" value="INNER MEMBRANE PEPTIDE TRANSPORTER"/>
    <property type="match status" value="1"/>
</dbReference>
<feature type="domain" description="CstA N-terminal" evidence="8">
    <location>
        <begin position="3"/>
        <end position="350"/>
    </location>
</feature>
<keyword evidence="6 7" id="KW-0472">Membrane</keyword>
<feature type="transmembrane region" description="Helical" evidence="7">
    <location>
        <begin position="201"/>
        <end position="220"/>
    </location>
</feature>
<feature type="transmembrane region" description="Helical" evidence="7">
    <location>
        <begin position="290"/>
        <end position="310"/>
    </location>
</feature>
<comment type="caution">
    <text evidence="9">The sequence shown here is derived from an EMBL/GenBank/DDBJ whole genome shotgun (WGS) entry which is preliminary data.</text>
</comment>
<keyword evidence="5 7" id="KW-1133">Transmembrane helix</keyword>
<gene>
    <name evidence="9" type="ORF">IAA72_09365</name>
</gene>
<feature type="transmembrane region" description="Helical" evidence="7">
    <location>
        <begin position="330"/>
        <end position="352"/>
    </location>
</feature>
<evidence type="ECO:0000313" key="9">
    <source>
        <dbReference type="EMBL" id="MBO8469976.1"/>
    </source>
</evidence>
<dbReference type="GO" id="GO:0005886">
    <property type="term" value="C:plasma membrane"/>
    <property type="evidence" value="ECO:0007669"/>
    <property type="project" value="UniProtKB-SubCell"/>
</dbReference>
<dbReference type="AlphaFoldDB" id="A0A9D9IEA2"/>
<keyword evidence="4 7" id="KW-0812">Transmembrane</keyword>
<feature type="transmembrane region" description="Helical" evidence="7">
    <location>
        <begin position="372"/>
        <end position="397"/>
    </location>
</feature>
<evidence type="ECO:0000256" key="7">
    <source>
        <dbReference type="SAM" id="Phobius"/>
    </source>
</evidence>
<feature type="transmembrane region" description="Helical" evidence="7">
    <location>
        <begin position="167"/>
        <end position="189"/>
    </location>
</feature>
<comment type="subcellular location">
    <subcellularLocation>
        <location evidence="1">Cell membrane</location>
        <topology evidence="1">Multi-pass membrane protein</topology>
    </subcellularLocation>
</comment>
<evidence type="ECO:0000256" key="5">
    <source>
        <dbReference type="ARBA" id="ARBA00022989"/>
    </source>
</evidence>
<comment type="similarity">
    <text evidence="2">Belongs to the peptide transporter carbon starvation (CstA) (TC 2.A.114) family.</text>
</comment>
<feature type="domain" description="CstA N-terminal" evidence="8">
    <location>
        <begin position="355"/>
        <end position="504"/>
    </location>
</feature>
<evidence type="ECO:0000256" key="4">
    <source>
        <dbReference type="ARBA" id="ARBA00022692"/>
    </source>
</evidence>
<reference evidence="9" key="1">
    <citation type="submission" date="2020-10" db="EMBL/GenBank/DDBJ databases">
        <authorList>
            <person name="Gilroy R."/>
        </authorList>
    </citation>
    <scope>NUCLEOTIDE SEQUENCE</scope>
    <source>
        <strain evidence="9">14700</strain>
    </source>
</reference>
<dbReference type="InterPro" id="IPR003706">
    <property type="entry name" value="CstA_N"/>
</dbReference>
<dbReference type="PANTHER" id="PTHR30252:SF0">
    <property type="entry name" value="PEPTIDE TRANSPORTER CSTA"/>
    <property type="match status" value="1"/>
</dbReference>
<sequence length="562" mass="60064">MSGIAILAIAIVALGAGYIFYGKWLAKKWGVNNSIKTPAIEINDGIDYVPTKKQVVFGHQFASIAGAGPINGPIQAAVFGWLPVMLWCIIGGIFFGAVQDFSSMFASVRNKGRSIGIIIENYVGKTGKRLFLLFVYFFSILVVAAFSDIVAKSFGVSEAFTETVNHANSQVACTSTLFIVAAVALGFWIKAKQPGTALNTAVSIIMLIICVALGCLFPFSLSVNTWMYLVFIYILIASVVPVWALLQPRDYLNSYLLIFMIAAAVVGIFVSNPKMELPAFTGFTSSIGSMFPILFVTIACGAVSGFHSLVSSETASKQVEKESDMLPISYGAMLVESLLGIIALVAVGAVAVNGVIPAGTPQVIFSQAVSGFLAGIGIPADISFTLISLAVSAFALTSLDSVARVGRLSFQELFLDKEDEDTSNLPEWKKILTNRWVATIIVLIPSFALAKVGYQEIWALFGSANQLLSVLALAAVAVYLKKANKSNKMMFFPMFFMLAVTVVALIQLIISNIVTFGKSATVSAFGQSMQIILAALLVALAIIVVIACCRKLFGKDDEKAKA</sequence>
<feature type="transmembrane region" description="Helical" evidence="7">
    <location>
        <begin position="129"/>
        <end position="147"/>
    </location>
</feature>
<evidence type="ECO:0000256" key="2">
    <source>
        <dbReference type="ARBA" id="ARBA00007755"/>
    </source>
</evidence>
<feature type="transmembrane region" description="Helical" evidence="7">
    <location>
        <begin position="252"/>
        <end position="270"/>
    </location>
</feature>
<dbReference type="Proteomes" id="UP000810292">
    <property type="component" value="Unassembled WGS sequence"/>
</dbReference>
<dbReference type="Pfam" id="PF02554">
    <property type="entry name" value="CstA"/>
    <property type="match status" value="2"/>
</dbReference>
<evidence type="ECO:0000259" key="8">
    <source>
        <dbReference type="Pfam" id="PF02554"/>
    </source>
</evidence>
<feature type="transmembrane region" description="Helical" evidence="7">
    <location>
        <begin position="492"/>
        <end position="510"/>
    </location>
</feature>
<keyword evidence="3" id="KW-1003">Cell membrane</keyword>
<feature type="transmembrane region" description="Helical" evidence="7">
    <location>
        <begin position="530"/>
        <end position="553"/>
    </location>
</feature>
<dbReference type="EMBL" id="JADIMF010000153">
    <property type="protein sequence ID" value="MBO8469976.1"/>
    <property type="molecule type" value="Genomic_DNA"/>
</dbReference>
<feature type="transmembrane region" description="Helical" evidence="7">
    <location>
        <begin position="84"/>
        <end position="108"/>
    </location>
</feature>
<feature type="transmembrane region" description="Helical" evidence="7">
    <location>
        <begin position="436"/>
        <end position="454"/>
    </location>
</feature>
<reference evidence="9" key="2">
    <citation type="journal article" date="2021" name="PeerJ">
        <title>Extensive microbial diversity within the chicken gut microbiome revealed by metagenomics and culture.</title>
        <authorList>
            <person name="Gilroy R."/>
            <person name="Ravi A."/>
            <person name="Getino M."/>
            <person name="Pursley I."/>
            <person name="Horton D.L."/>
            <person name="Alikhan N.F."/>
            <person name="Baker D."/>
            <person name="Gharbi K."/>
            <person name="Hall N."/>
            <person name="Watson M."/>
            <person name="Adriaenssens E.M."/>
            <person name="Foster-Nyarko E."/>
            <person name="Jarju S."/>
            <person name="Secka A."/>
            <person name="Antonio M."/>
            <person name="Oren A."/>
            <person name="Chaudhuri R.R."/>
            <person name="La Ragione R."/>
            <person name="Hildebrand F."/>
            <person name="Pallen M.J."/>
        </authorList>
    </citation>
    <scope>NUCLEOTIDE SEQUENCE</scope>
    <source>
        <strain evidence="9">14700</strain>
    </source>
</reference>